<dbReference type="AlphaFoldDB" id="A0A9D3W1H3"/>
<comment type="caution">
    <text evidence="1">The sequence shown here is derived from an EMBL/GenBank/DDBJ whole genome shotgun (WGS) entry which is preliminary data.</text>
</comment>
<protein>
    <recommendedName>
        <fullName evidence="3">CCHC-type domain-containing protein</fullName>
    </recommendedName>
</protein>
<accession>A0A9D3W1H3</accession>
<proteinExistence type="predicted"/>
<organism evidence="1 2">
    <name type="scientific">Gossypium stocksii</name>
    <dbReference type="NCBI Taxonomy" id="47602"/>
    <lineage>
        <taxon>Eukaryota</taxon>
        <taxon>Viridiplantae</taxon>
        <taxon>Streptophyta</taxon>
        <taxon>Embryophyta</taxon>
        <taxon>Tracheophyta</taxon>
        <taxon>Spermatophyta</taxon>
        <taxon>Magnoliopsida</taxon>
        <taxon>eudicotyledons</taxon>
        <taxon>Gunneridae</taxon>
        <taxon>Pentapetalae</taxon>
        <taxon>rosids</taxon>
        <taxon>malvids</taxon>
        <taxon>Malvales</taxon>
        <taxon>Malvaceae</taxon>
        <taxon>Malvoideae</taxon>
        <taxon>Gossypium</taxon>
    </lineage>
</organism>
<dbReference type="EMBL" id="JAIQCV010000004">
    <property type="protein sequence ID" value="KAH1107261.1"/>
    <property type="molecule type" value="Genomic_DNA"/>
</dbReference>
<evidence type="ECO:0008006" key="3">
    <source>
        <dbReference type="Google" id="ProtNLM"/>
    </source>
</evidence>
<dbReference type="OrthoDB" id="1751882at2759"/>
<name>A0A9D3W1H3_9ROSI</name>
<reference evidence="1 2" key="1">
    <citation type="journal article" date="2021" name="Plant Biotechnol. J.">
        <title>Multi-omics assisted identification of the key and species-specific regulatory components of drought-tolerant mechanisms in Gossypium stocksii.</title>
        <authorList>
            <person name="Yu D."/>
            <person name="Ke L."/>
            <person name="Zhang D."/>
            <person name="Wu Y."/>
            <person name="Sun Y."/>
            <person name="Mei J."/>
            <person name="Sun J."/>
            <person name="Sun Y."/>
        </authorList>
    </citation>
    <scope>NUCLEOTIDE SEQUENCE [LARGE SCALE GENOMIC DNA]</scope>
    <source>
        <strain evidence="2">cv. E1</strain>
        <tissue evidence="1">Leaf</tissue>
    </source>
</reference>
<gene>
    <name evidence="1" type="ORF">J1N35_011029</name>
</gene>
<evidence type="ECO:0000313" key="2">
    <source>
        <dbReference type="Proteomes" id="UP000828251"/>
    </source>
</evidence>
<dbReference type="Proteomes" id="UP000828251">
    <property type="component" value="Unassembled WGS sequence"/>
</dbReference>
<evidence type="ECO:0000313" key="1">
    <source>
        <dbReference type="EMBL" id="KAH1107261.1"/>
    </source>
</evidence>
<keyword evidence="2" id="KW-1185">Reference proteome</keyword>
<sequence length="121" mass="13611">MDSEGKQSLPTPGSGNLELGTEALAELVRKVVEEVLETKVKEIRESLQAGCLECKKRKDPSSQRTEPRLVKHVKTRPNFSTCKNYNGRHPGKFHRKKGACARCGSREHQAQDCQAYLVRCM</sequence>